<evidence type="ECO:0000256" key="1">
    <source>
        <dbReference type="SAM" id="SignalP"/>
    </source>
</evidence>
<protein>
    <recommendedName>
        <fullName evidence="5">Secreted protein</fullName>
    </recommendedName>
</protein>
<feature type="chain" id="PRO_5036145818" description="Secreted protein" evidence="1">
    <location>
        <begin position="18"/>
        <end position="146"/>
    </location>
</feature>
<accession>A0A5J5DBU6</accession>
<dbReference type="AlphaFoldDB" id="A0A5J5DBU6"/>
<feature type="signal peptide" evidence="1">
    <location>
        <begin position="1"/>
        <end position="17"/>
    </location>
</feature>
<dbReference type="Proteomes" id="UP000327493">
    <property type="component" value="Chromosome 8"/>
</dbReference>
<organism evidence="2 4">
    <name type="scientific">Etheostoma spectabile</name>
    <name type="common">orangethroat darter</name>
    <dbReference type="NCBI Taxonomy" id="54343"/>
    <lineage>
        <taxon>Eukaryota</taxon>
        <taxon>Metazoa</taxon>
        <taxon>Chordata</taxon>
        <taxon>Craniata</taxon>
        <taxon>Vertebrata</taxon>
        <taxon>Euteleostomi</taxon>
        <taxon>Actinopterygii</taxon>
        <taxon>Neopterygii</taxon>
        <taxon>Teleostei</taxon>
        <taxon>Neoteleostei</taxon>
        <taxon>Acanthomorphata</taxon>
        <taxon>Eupercaria</taxon>
        <taxon>Perciformes</taxon>
        <taxon>Percoidei</taxon>
        <taxon>Percidae</taxon>
        <taxon>Etheostomatinae</taxon>
        <taxon>Etheostoma</taxon>
    </lineage>
</organism>
<gene>
    <name evidence="2" type="ORF">FQN60_014607</name>
    <name evidence="3" type="ORF">FQN60_014614</name>
</gene>
<comment type="caution">
    <text evidence="2">The sequence shown here is derived from an EMBL/GenBank/DDBJ whole genome shotgun (WGS) entry which is preliminary data.</text>
</comment>
<dbReference type="EMBL" id="VOFY01000008">
    <property type="protein sequence ID" value="KAA8590680.1"/>
    <property type="molecule type" value="Genomic_DNA"/>
</dbReference>
<sequence length="146" mass="15434">MIRACALSASIVWPAAAGAAAAAAAERRVGDRSADLRAGERLHCDPDLRENKRALVGDHRNGQTERKATPGAKNVLLPRPACDDTAVLTTWDSERGVWCISACHFGLTASFSSPATPPVVSRFCLRGGLMFRSSAKRAVASAESQS</sequence>
<reference evidence="2 4" key="1">
    <citation type="submission" date="2019-08" db="EMBL/GenBank/DDBJ databases">
        <title>A chromosome-level genome assembly, high-density linkage maps, and genome scans reveal the genomic architecture of hybrid incompatibilities underlying speciation via character displacement in darters (Percidae: Etheostominae).</title>
        <authorList>
            <person name="Moran R.L."/>
            <person name="Catchen J.M."/>
            <person name="Fuller R.C."/>
        </authorList>
    </citation>
    <scope>NUCLEOTIDE SEQUENCE [LARGE SCALE GENOMIC DNA]</scope>
    <source>
        <strain evidence="2">EspeVRDwgs_2016</strain>
        <tissue evidence="2">Muscle</tissue>
    </source>
</reference>
<dbReference type="EMBL" id="VOFY01000008">
    <property type="protein sequence ID" value="KAA8590673.1"/>
    <property type="molecule type" value="Genomic_DNA"/>
</dbReference>
<evidence type="ECO:0008006" key="5">
    <source>
        <dbReference type="Google" id="ProtNLM"/>
    </source>
</evidence>
<proteinExistence type="predicted"/>
<keyword evidence="1" id="KW-0732">Signal</keyword>
<keyword evidence="4" id="KW-1185">Reference proteome</keyword>
<name>A0A5J5DBU6_9PERO</name>
<evidence type="ECO:0000313" key="4">
    <source>
        <dbReference type="Proteomes" id="UP000327493"/>
    </source>
</evidence>
<evidence type="ECO:0000313" key="3">
    <source>
        <dbReference type="EMBL" id="KAA8590680.1"/>
    </source>
</evidence>
<evidence type="ECO:0000313" key="2">
    <source>
        <dbReference type="EMBL" id="KAA8590673.1"/>
    </source>
</evidence>